<dbReference type="AlphaFoldDB" id="L8HDP5"/>
<dbReference type="STRING" id="1257118.L8HDP5"/>
<proteinExistence type="inferred from homology"/>
<evidence type="ECO:0000256" key="6">
    <source>
        <dbReference type="RuleBase" id="RU000487"/>
    </source>
</evidence>
<protein>
    <submittedName>
        <fullName evidence="7">Beta actin, putative</fullName>
    </submittedName>
</protein>
<accession>L8HDP5</accession>
<dbReference type="GO" id="GO:0015629">
    <property type="term" value="C:actin cytoskeleton"/>
    <property type="evidence" value="ECO:0007669"/>
    <property type="project" value="UniProtKB-ARBA"/>
</dbReference>
<keyword evidence="4" id="KW-0067">ATP-binding</keyword>
<keyword evidence="3" id="KW-0547">Nucleotide-binding</keyword>
<sequence>MQQAGSAVVIDNGSSTVKAGFSGEDAPRAEFRNVVGRGRHAGVFKSATQAPVWLGEEAWQKRGMLLLKPPVEDGIVTNWDDMEKIWMDTFYAQLDVSPEDQPVLLTEAPHNPPANREKTAELMFETFSTPALSIELAAVLSLASTARKTGVVVDAGEGLTHTVPVYEGRAVRQAAAQLNIGGRHLTDHLIKLLSRYQFNTPSERLILREIKERVCSVAPSAAHAADYHREKTYELPDGLVISVESELVPEGAKPTASTDPVVGIHECVYNSIMKCDAGIRKDLFGRVMLSGGSAMFPGMADRLQHELKALAPDDTMDLFIAPPQKNSAWLGGSIMGSLSTFWQRCVPRRDYDEHGHAVVHRMCN</sequence>
<evidence type="ECO:0000313" key="8">
    <source>
        <dbReference type="Proteomes" id="UP000011083"/>
    </source>
</evidence>
<dbReference type="InterPro" id="IPR004000">
    <property type="entry name" value="Actin"/>
</dbReference>
<dbReference type="PROSITE" id="PS01132">
    <property type="entry name" value="ACTINS_ACT_LIKE"/>
    <property type="match status" value="1"/>
</dbReference>
<dbReference type="PRINTS" id="PR00190">
    <property type="entry name" value="ACTIN"/>
</dbReference>
<dbReference type="Pfam" id="PF00022">
    <property type="entry name" value="Actin"/>
    <property type="match status" value="1"/>
</dbReference>
<comment type="similarity">
    <text evidence="6">Belongs to the actin family.</text>
</comment>
<dbReference type="InterPro" id="IPR043129">
    <property type="entry name" value="ATPase_NBD"/>
</dbReference>
<name>L8HDP5_ACACF</name>
<keyword evidence="5" id="KW-0206">Cytoskeleton</keyword>
<dbReference type="Proteomes" id="UP000011083">
    <property type="component" value="Unassembled WGS sequence"/>
</dbReference>
<dbReference type="OrthoDB" id="27221at2759"/>
<dbReference type="SMART" id="SM00268">
    <property type="entry name" value="ACTIN"/>
    <property type="match status" value="1"/>
</dbReference>
<dbReference type="Gene3D" id="3.90.640.10">
    <property type="entry name" value="Actin, Chain A, domain 4"/>
    <property type="match status" value="1"/>
</dbReference>
<dbReference type="GO" id="GO:0005524">
    <property type="term" value="F:ATP binding"/>
    <property type="evidence" value="ECO:0007669"/>
    <property type="project" value="UniProtKB-KW"/>
</dbReference>
<evidence type="ECO:0000256" key="3">
    <source>
        <dbReference type="ARBA" id="ARBA00022741"/>
    </source>
</evidence>
<evidence type="ECO:0000313" key="7">
    <source>
        <dbReference type="EMBL" id="ELR23315.1"/>
    </source>
</evidence>
<evidence type="ECO:0000256" key="5">
    <source>
        <dbReference type="ARBA" id="ARBA00023212"/>
    </source>
</evidence>
<dbReference type="VEuPathDB" id="AmoebaDB:ACA1_068990"/>
<evidence type="ECO:0000256" key="1">
    <source>
        <dbReference type="ARBA" id="ARBA00004245"/>
    </source>
</evidence>
<dbReference type="FunFam" id="3.30.420.40:FF:000148">
    <property type="entry name" value="Actin, alpha skeletal muscle"/>
    <property type="match status" value="1"/>
</dbReference>
<dbReference type="GO" id="GO:0006909">
    <property type="term" value="P:phagocytosis"/>
    <property type="evidence" value="ECO:0007669"/>
    <property type="project" value="UniProtKB-ARBA"/>
</dbReference>
<evidence type="ECO:0000256" key="2">
    <source>
        <dbReference type="ARBA" id="ARBA00022490"/>
    </source>
</evidence>
<dbReference type="RefSeq" id="XP_004352843.1">
    <property type="nucleotide sequence ID" value="XM_004352791.1"/>
</dbReference>
<dbReference type="InterPro" id="IPR020902">
    <property type="entry name" value="Actin/actin-like_CS"/>
</dbReference>
<dbReference type="Gene3D" id="3.30.420.40">
    <property type="match status" value="2"/>
</dbReference>
<keyword evidence="8" id="KW-1185">Reference proteome</keyword>
<reference evidence="7 8" key="1">
    <citation type="journal article" date="2013" name="Genome Biol.">
        <title>Genome of Acanthamoeba castellanii highlights extensive lateral gene transfer and early evolution of tyrosine kinase signaling.</title>
        <authorList>
            <person name="Clarke M."/>
            <person name="Lohan A.J."/>
            <person name="Liu B."/>
            <person name="Lagkouvardos I."/>
            <person name="Roy S."/>
            <person name="Zafar N."/>
            <person name="Bertelli C."/>
            <person name="Schilde C."/>
            <person name="Kianianmomeni A."/>
            <person name="Burglin T.R."/>
            <person name="Frech C."/>
            <person name="Turcotte B."/>
            <person name="Kopec K.O."/>
            <person name="Synnott J.M."/>
            <person name="Choo C."/>
            <person name="Paponov I."/>
            <person name="Finkler A."/>
            <person name="Soon Heng Tan C."/>
            <person name="Hutchins A.P."/>
            <person name="Weinmeier T."/>
            <person name="Rattei T."/>
            <person name="Chu J.S."/>
            <person name="Gimenez G."/>
            <person name="Irimia M."/>
            <person name="Rigden D.J."/>
            <person name="Fitzpatrick D.A."/>
            <person name="Lorenzo-Morales J."/>
            <person name="Bateman A."/>
            <person name="Chiu C.H."/>
            <person name="Tang P."/>
            <person name="Hegemann P."/>
            <person name="Fromm H."/>
            <person name="Raoult D."/>
            <person name="Greub G."/>
            <person name="Miranda-Saavedra D."/>
            <person name="Chen N."/>
            <person name="Nash P."/>
            <person name="Ginger M.L."/>
            <person name="Horn M."/>
            <person name="Schaap P."/>
            <person name="Caler L."/>
            <person name="Loftus B."/>
        </authorList>
    </citation>
    <scope>NUCLEOTIDE SEQUENCE [LARGE SCALE GENOMIC DNA]</scope>
    <source>
        <strain evidence="7 8">Neff</strain>
    </source>
</reference>
<dbReference type="KEGG" id="acan:ACA1_068990"/>
<keyword evidence="2" id="KW-0963">Cytoplasm</keyword>
<gene>
    <name evidence="7" type="ORF">ACA1_068990</name>
</gene>
<comment type="subcellular location">
    <subcellularLocation>
        <location evidence="1">Cytoplasm</location>
        <location evidence="1">Cytoskeleton</location>
    </subcellularLocation>
</comment>
<dbReference type="SUPFAM" id="SSF53067">
    <property type="entry name" value="Actin-like ATPase domain"/>
    <property type="match status" value="2"/>
</dbReference>
<dbReference type="GeneID" id="14924288"/>
<organism evidence="7 8">
    <name type="scientific">Acanthamoeba castellanii (strain ATCC 30010 / Neff)</name>
    <dbReference type="NCBI Taxonomy" id="1257118"/>
    <lineage>
        <taxon>Eukaryota</taxon>
        <taxon>Amoebozoa</taxon>
        <taxon>Discosea</taxon>
        <taxon>Longamoebia</taxon>
        <taxon>Centramoebida</taxon>
        <taxon>Acanthamoebidae</taxon>
        <taxon>Acanthamoeba</taxon>
    </lineage>
</organism>
<dbReference type="EMBL" id="KB007857">
    <property type="protein sequence ID" value="ELR23315.1"/>
    <property type="molecule type" value="Genomic_DNA"/>
</dbReference>
<evidence type="ECO:0000256" key="4">
    <source>
        <dbReference type="ARBA" id="ARBA00022840"/>
    </source>
</evidence>
<dbReference type="PANTHER" id="PTHR11937">
    <property type="entry name" value="ACTIN"/>
    <property type="match status" value="1"/>
</dbReference>